<comment type="catalytic activity">
    <reaction evidence="6">
        <text>N(2)-formyl-N(1)-(5-phospho-beta-D-ribosyl)glycinamide + L-glutamine + ATP + H2O = 2-formamido-N(1)-(5-O-phospho-beta-D-ribosyl)acetamidine + L-glutamate + ADP + phosphate + H(+)</text>
        <dbReference type="Rhea" id="RHEA:17129"/>
        <dbReference type="ChEBI" id="CHEBI:15377"/>
        <dbReference type="ChEBI" id="CHEBI:15378"/>
        <dbReference type="ChEBI" id="CHEBI:29985"/>
        <dbReference type="ChEBI" id="CHEBI:30616"/>
        <dbReference type="ChEBI" id="CHEBI:43474"/>
        <dbReference type="ChEBI" id="CHEBI:58359"/>
        <dbReference type="ChEBI" id="CHEBI:147286"/>
        <dbReference type="ChEBI" id="CHEBI:147287"/>
        <dbReference type="ChEBI" id="CHEBI:456216"/>
        <dbReference type="EC" id="6.3.5.3"/>
    </reaction>
</comment>
<keyword evidence="3 6" id="KW-0547">Nucleotide-binding</keyword>
<dbReference type="GO" id="GO:0004642">
    <property type="term" value="F:phosphoribosylformylglycinamidine synthase activity"/>
    <property type="evidence" value="ECO:0007669"/>
    <property type="project" value="UniProtKB-UniRule"/>
</dbReference>
<proteinExistence type="inferred from homology"/>
<dbReference type="GO" id="GO:0005524">
    <property type="term" value="F:ATP binding"/>
    <property type="evidence" value="ECO:0007669"/>
    <property type="project" value="UniProtKB-UniRule"/>
</dbReference>
<keyword evidence="2 6" id="KW-0436">Ligase</keyword>
<protein>
    <recommendedName>
        <fullName evidence="6">Phosphoribosylformylglycinamidine synthase subunit PurS</fullName>
        <shortName evidence="6">FGAM synthase</shortName>
        <ecNumber evidence="6">6.3.5.3</ecNumber>
    </recommendedName>
    <alternativeName>
        <fullName evidence="6">Formylglycinamide ribonucleotide amidotransferase subunit III</fullName>
        <shortName evidence="6">FGAR amidotransferase III</shortName>
        <shortName evidence="6">FGAR-AT III</shortName>
    </alternativeName>
    <alternativeName>
        <fullName evidence="6">Phosphoribosylformylglycinamidine synthase subunit III</fullName>
    </alternativeName>
</protein>
<sequence length="102" mass="11559">MMVTVTFCSFALSLFCFSPMKYIAEIDIMPQKEILDPQGKAVKLGLHNLHMDTIDNVRIGKHIRLEVEADSEVQARETVDSACRQLLANLIMEEYSFSLHTA</sequence>
<evidence type="ECO:0000256" key="1">
    <source>
        <dbReference type="ARBA" id="ARBA00022490"/>
    </source>
</evidence>
<evidence type="ECO:0000313" key="9">
    <source>
        <dbReference type="Proteomes" id="UP000009309"/>
    </source>
</evidence>
<feature type="chain" id="PRO_5003659766" description="Phosphoribosylformylglycinamidine synthase subunit PurS" evidence="7">
    <location>
        <begin position="24"/>
        <end position="102"/>
    </location>
</feature>
<dbReference type="SUPFAM" id="SSF82697">
    <property type="entry name" value="PurS-like"/>
    <property type="match status" value="1"/>
</dbReference>
<dbReference type="EC" id="6.3.5.3" evidence="6"/>
<dbReference type="Pfam" id="PF02700">
    <property type="entry name" value="PurS"/>
    <property type="match status" value="1"/>
</dbReference>
<dbReference type="STRING" id="1185876.BN8_04799"/>
<dbReference type="PANTHER" id="PTHR34696:SF1">
    <property type="entry name" value="PHOSPHORIBOSYLFORMYLGLYCINAMIDINE SYNTHASE SUBUNIT PURS"/>
    <property type="match status" value="1"/>
</dbReference>
<comment type="function">
    <text evidence="6">Part of the phosphoribosylformylglycinamidine synthase complex involved in the purines biosynthetic pathway. Catalyzes the ATP-dependent conversion of formylglycinamide ribonucleotide (FGAR) and glutamine to yield formylglycinamidine ribonucleotide (FGAM) and glutamate. The FGAM synthase complex is composed of three subunits. PurQ produces an ammonia molecule by converting glutamine to glutamate. PurL transfers the ammonia molecule to FGAR to form FGAM in an ATP-dependent manner. PurS interacts with PurQ and PurL and is thought to assist in the transfer of the ammonia molecule from PurQ to PurL.</text>
</comment>
<evidence type="ECO:0000256" key="2">
    <source>
        <dbReference type="ARBA" id="ARBA00022598"/>
    </source>
</evidence>
<keyword evidence="4 6" id="KW-0658">Purine biosynthesis</keyword>
<keyword evidence="7" id="KW-0732">Signal</keyword>
<dbReference type="Proteomes" id="UP000009309">
    <property type="component" value="Unassembled WGS sequence"/>
</dbReference>
<comment type="pathway">
    <text evidence="6">Purine metabolism; IMP biosynthesis via de novo pathway; 5-amino-1-(5-phospho-D-ribosyl)imidazole from N(2)-formyl-N(1)-(5-phospho-D-ribosyl)glycinamide: step 1/2.</text>
</comment>
<reference evidence="8 9" key="1">
    <citation type="journal article" date="2012" name="J. Bacteriol.">
        <title>Genome Sequence of the Filamentous Bacterium Fibrisoma limi BUZ 3T.</title>
        <authorList>
            <person name="Filippini M."/>
            <person name="Qi W."/>
            <person name="Jaenicke S."/>
            <person name="Goesmann A."/>
            <person name="Smits T.H."/>
            <person name="Bagheri H.C."/>
        </authorList>
    </citation>
    <scope>NUCLEOTIDE SEQUENCE [LARGE SCALE GENOMIC DNA]</scope>
    <source>
        <strain evidence="9">BUZ 3T</strain>
    </source>
</reference>
<evidence type="ECO:0000256" key="6">
    <source>
        <dbReference type="HAMAP-Rule" id="MF_01926"/>
    </source>
</evidence>
<dbReference type="GO" id="GO:0005737">
    <property type="term" value="C:cytoplasm"/>
    <property type="evidence" value="ECO:0007669"/>
    <property type="project" value="UniProtKB-SubCell"/>
</dbReference>
<dbReference type="NCBIfam" id="TIGR00302">
    <property type="entry name" value="phosphoribosylformylglycinamidine synthase subunit PurS"/>
    <property type="match status" value="1"/>
</dbReference>
<gene>
    <name evidence="6" type="primary">purS</name>
    <name evidence="8" type="ORF">BN8_04799</name>
</gene>
<dbReference type="InterPro" id="IPR003850">
    <property type="entry name" value="PurS"/>
</dbReference>
<feature type="signal peptide" evidence="7">
    <location>
        <begin position="1"/>
        <end position="23"/>
    </location>
</feature>
<evidence type="ECO:0000313" key="8">
    <source>
        <dbReference type="EMBL" id="CCH55536.1"/>
    </source>
</evidence>
<dbReference type="NCBIfam" id="NF004630">
    <property type="entry name" value="PRK05974.1"/>
    <property type="match status" value="1"/>
</dbReference>
<evidence type="ECO:0000256" key="7">
    <source>
        <dbReference type="SAM" id="SignalP"/>
    </source>
</evidence>
<evidence type="ECO:0000256" key="5">
    <source>
        <dbReference type="ARBA" id="ARBA00022840"/>
    </source>
</evidence>
<evidence type="ECO:0000256" key="3">
    <source>
        <dbReference type="ARBA" id="ARBA00022741"/>
    </source>
</evidence>
<dbReference type="PANTHER" id="PTHR34696">
    <property type="entry name" value="PHOSPHORIBOSYLFORMYLGLYCINAMIDINE SYNTHASE SUBUNIT PURS"/>
    <property type="match status" value="1"/>
</dbReference>
<keyword evidence="1 6" id="KW-0963">Cytoplasm</keyword>
<dbReference type="eggNOG" id="COG1828">
    <property type="taxonomic scope" value="Bacteria"/>
</dbReference>
<comment type="subcellular location">
    <subcellularLocation>
        <location evidence="6">Cytoplasm</location>
    </subcellularLocation>
</comment>
<keyword evidence="5 6" id="KW-0067">ATP-binding</keyword>
<organism evidence="8 9">
    <name type="scientific">Fibrisoma limi BUZ 3</name>
    <dbReference type="NCBI Taxonomy" id="1185876"/>
    <lineage>
        <taxon>Bacteria</taxon>
        <taxon>Pseudomonadati</taxon>
        <taxon>Bacteroidota</taxon>
        <taxon>Cytophagia</taxon>
        <taxon>Cytophagales</taxon>
        <taxon>Spirosomataceae</taxon>
        <taxon>Fibrisoma</taxon>
    </lineage>
</organism>
<dbReference type="Gene3D" id="3.30.1280.10">
    <property type="entry name" value="Phosphoribosylformylglycinamidine synthase subunit PurS"/>
    <property type="match status" value="1"/>
</dbReference>
<comment type="caution">
    <text evidence="8">The sequence shown here is derived from an EMBL/GenBank/DDBJ whole genome shotgun (WGS) entry which is preliminary data.</text>
</comment>
<comment type="subunit">
    <text evidence="6">Part of the FGAM synthase complex composed of 1 PurL, 1 PurQ and 2 PurS subunits.</text>
</comment>
<accession>I2GNQ8</accession>
<dbReference type="InterPro" id="IPR036604">
    <property type="entry name" value="PurS-like_sf"/>
</dbReference>
<dbReference type="UniPathway" id="UPA00074">
    <property type="reaction ID" value="UER00128"/>
</dbReference>
<name>I2GNQ8_9BACT</name>
<dbReference type="AlphaFoldDB" id="I2GNQ8"/>
<evidence type="ECO:0000256" key="4">
    <source>
        <dbReference type="ARBA" id="ARBA00022755"/>
    </source>
</evidence>
<dbReference type="EMBL" id="CAIT01000009">
    <property type="protein sequence ID" value="CCH55536.1"/>
    <property type="molecule type" value="Genomic_DNA"/>
</dbReference>
<dbReference type="HAMAP" id="MF_01926">
    <property type="entry name" value="PurS"/>
    <property type="match status" value="1"/>
</dbReference>
<dbReference type="GO" id="GO:0006189">
    <property type="term" value="P:'de novo' IMP biosynthetic process"/>
    <property type="evidence" value="ECO:0007669"/>
    <property type="project" value="UniProtKB-UniRule"/>
</dbReference>
<comment type="similarity">
    <text evidence="6">Belongs to the PurS family.</text>
</comment>
<keyword evidence="9" id="KW-1185">Reference proteome</keyword>